<evidence type="ECO:0000313" key="2">
    <source>
        <dbReference type="Proteomes" id="UP000824176"/>
    </source>
</evidence>
<evidence type="ECO:0000313" key="1">
    <source>
        <dbReference type="EMBL" id="HIZ89749.1"/>
    </source>
</evidence>
<gene>
    <name evidence="1" type="ORF">H9804_07370</name>
</gene>
<dbReference type="PROSITE" id="PS51257">
    <property type="entry name" value="PROKAR_LIPOPROTEIN"/>
    <property type="match status" value="1"/>
</dbReference>
<accession>A0A9D2KAW1</accession>
<reference evidence="1" key="1">
    <citation type="journal article" date="2021" name="PeerJ">
        <title>Extensive microbial diversity within the chicken gut microbiome revealed by metagenomics and culture.</title>
        <authorList>
            <person name="Gilroy R."/>
            <person name="Ravi A."/>
            <person name="Getino M."/>
            <person name="Pursley I."/>
            <person name="Horton D.L."/>
            <person name="Alikhan N.F."/>
            <person name="Baker D."/>
            <person name="Gharbi K."/>
            <person name="Hall N."/>
            <person name="Watson M."/>
            <person name="Adriaenssens E.M."/>
            <person name="Foster-Nyarko E."/>
            <person name="Jarju S."/>
            <person name="Secka A."/>
            <person name="Antonio M."/>
            <person name="Oren A."/>
            <person name="Chaudhuri R.R."/>
            <person name="La Ragione R."/>
            <person name="Hildebrand F."/>
            <person name="Pallen M.J."/>
        </authorList>
    </citation>
    <scope>NUCLEOTIDE SEQUENCE</scope>
    <source>
        <strain evidence="1">ChiW4-1371</strain>
    </source>
</reference>
<proteinExistence type="predicted"/>
<comment type="caution">
    <text evidence="1">The sequence shown here is derived from an EMBL/GenBank/DDBJ whole genome shotgun (WGS) entry which is preliminary data.</text>
</comment>
<name>A0A9D2KAW1_9BACT</name>
<reference evidence="1" key="2">
    <citation type="submission" date="2021-04" db="EMBL/GenBank/DDBJ databases">
        <authorList>
            <person name="Gilroy R."/>
        </authorList>
    </citation>
    <scope>NUCLEOTIDE SEQUENCE</scope>
    <source>
        <strain evidence="1">ChiW4-1371</strain>
    </source>
</reference>
<dbReference type="Proteomes" id="UP000824176">
    <property type="component" value="Unassembled WGS sequence"/>
</dbReference>
<sequence>MIIYRYTALIFLIFILAACGIKSDPVAKSSLDIPYPTAIDYAINSEGVSIYNGSDNYTLFVERADENIGFFNLAGFKRVALINPKQVFIDTDVVNNRLYKYRFRHYYGRIKTYSPAIIKTIKYYSPIKHANINVTYERNSRVCVYPSLSDVVAKTIVTINGVKAGEAKNGIKTCFDELPVNSATLSVIAMPYDRDNNTGIPYQMNFKRDTSTLNLPPQNVVVKRKGNDIILTWDKEKNNPKYNIYITENGKDKFIKQVDVELFRYTAKDDKCVNFKLATVRNKKVSKKIAVSACK</sequence>
<dbReference type="EMBL" id="DXAQ01000114">
    <property type="protein sequence ID" value="HIZ89749.1"/>
    <property type="molecule type" value="Genomic_DNA"/>
</dbReference>
<organism evidence="1 2">
    <name type="scientific">Candidatus Mucispirillum faecigallinarum</name>
    <dbReference type="NCBI Taxonomy" id="2838699"/>
    <lineage>
        <taxon>Bacteria</taxon>
        <taxon>Pseudomonadati</taxon>
        <taxon>Deferribacterota</taxon>
        <taxon>Deferribacteres</taxon>
        <taxon>Deferribacterales</taxon>
        <taxon>Mucispirillaceae</taxon>
        <taxon>Mucispirillum</taxon>
    </lineage>
</organism>
<protein>
    <submittedName>
        <fullName evidence="1">Uncharacterized protein</fullName>
    </submittedName>
</protein>
<dbReference type="AlphaFoldDB" id="A0A9D2KAW1"/>